<dbReference type="GO" id="GO:0005840">
    <property type="term" value="C:ribosome"/>
    <property type="evidence" value="ECO:0007669"/>
    <property type="project" value="UniProtKB-KW"/>
</dbReference>
<protein>
    <submittedName>
        <fullName evidence="1">60S ribosomal protein L18</fullName>
    </submittedName>
</protein>
<proteinExistence type="predicted"/>
<keyword evidence="1" id="KW-0687">Ribonucleoprotein</keyword>
<sequence>MPATDLPPPSKSSAVADHQIYNFYLRTNGGLTLIWLPTKLSKSLPSSLDCFSLFSFVDIAVVVLADVWSYSLDEALVGPVNRGSFGESPNYGGDSPYRRDVDDRHRASGDFGWAATAGTSAWRQQKRRLGLGPRVSYPRVCIWKHQDRWIREPGEMEEDFAQMDTAKLFQITLGSRDPRPPCIPKEIGFIWMPVSPLPSCLLQDDINYFASKFNHKGFTGPLNYYRALNLYVYIVQPLIVELFYFFFLSFESVVEGSDDTPIFSCCRNWELMAPWSGVQIRVAVKFIVSHLDITYNLPA</sequence>
<comment type="caution">
    <text evidence="1">The sequence shown here is derived from an EMBL/GenBank/DDBJ whole genome shotgun (WGS) entry which is preliminary data.</text>
</comment>
<dbReference type="Proteomes" id="UP000436088">
    <property type="component" value="Unassembled WGS sequence"/>
</dbReference>
<keyword evidence="2" id="KW-1185">Reference proteome</keyword>
<dbReference type="AlphaFoldDB" id="A0A6A3ABN2"/>
<dbReference type="Gene3D" id="3.40.50.1820">
    <property type="entry name" value="alpha/beta hydrolase"/>
    <property type="match status" value="1"/>
</dbReference>
<dbReference type="EMBL" id="VEPZ02001013">
    <property type="protein sequence ID" value="KAE8701921.1"/>
    <property type="molecule type" value="Genomic_DNA"/>
</dbReference>
<name>A0A6A3ABN2_HIBSY</name>
<organism evidence="1 2">
    <name type="scientific">Hibiscus syriacus</name>
    <name type="common">Rose of Sharon</name>
    <dbReference type="NCBI Taxonomy" id="106335"/>
    <lineage>
        <taxon>Eukaryota</taxon>
        <taxon>Viridiplantae</taxon>
        <taxon>Streptophyta</taxon>
        <taxon>Embryophyta</taxon>
        <taxon>Tracheophyta</taxon>
        <taxon>Spermatophyta</taxon>
        <taxon>Magnoliopsida</taxon>
        <taxon>eudicotyledons</taxon>
        <taxon>Gunneridae</taxon>
        <taxon>Pentapetalae</taxon>
        <taxon>rosids</taxon>
        <taxon>malvids</taxon>
        <taxon>Malvales</taxon>
        <taxon>Malvaceae</taxon>
        <taxon>Malvoideae</taxon>
        <taxon>Hibiscus</taxon>
    </lineage>
</organism>
<accession>A0A6A3ABN2</accession>
<evidence type="ECO:0000313" key="2">
    <source>
        <dbReference type="Proteomes" id="UP000436088"/>
    </source>
</evidence>
<evidence type="ECO:0000313" key="1">
    <source>
        <dbReference type="EMBL" id="KAE8701921.1"/>
    </source>
</evidence>
<reference evidence="1" key="1">
    <citation type="submission" date="2019-09" db="EMBL/GenBank/DDBJ databases">
        <title>Draft genome information of white flower Hibiscus syriacus.</title>
        <authorList>
            <person name="Kim Y.-M."/>
        </authorList>
    </citation>
    <scope>NUCLEOTIDE SEQUENCE [LARGE SCALE GENOMIC DNA]</scope>
    <source>
        <strain evidence="1">YM2019G1</strain>
    </source>
</reference>
<keyword evidence="1" id="KW-0689">Ribosomal protein</keyword>
<gene>
    <name evidence="1" type="ORF">F3Y22_tig00110503pilonHSYRG00084</name>
</gene>
<dbReference type="InterPro" id="IPR029058">
    <property type="entry name" value="AB_hydrolase_fold"/>
</dbReference>
<dbReference type="PANTHER" id="PTHR43329">
    <property type="entry name" value="EPOXIDE HYDROLASE"/>
    <property type="match status" value="1"/>
</dbReference>